<dbReference type="STRING" id="4555.A0A368RPV8"/>
<dbReference type="InterPro" id="IPR038005">
    <property type="entry name" value="RX-like_CC"/>
</dbReference>
<dbReference type="SUPFAM" id="SSF52540">
    <property type="entry name" value="P-loop containing nucleoside triphosphate hydrolases"/>
    <property type="match status" value="2"/>
</dbReference>
<dbReference type="InterPro" id="IPR041118">
    <property type="entry name" value="Rx_N"/>
</dbReference>
<keyword evidence="2" id="KW-0433">Leucine-rich repeat</keyword>
<dbReference type="Gene3D" id="3.40.50.300">
    <property type="entry name" value="P-loop containing nucleotide triphosphate hydrolases"/>
    <property type="match status" value="2"/>
</dbReference>
<dbReference type="EMBL" id="CM003533">
    <property type="protein sequence ID" value="RCV32085.1"/>
    <property type="molecule type" value="Genomic_DNA"/>
</dbReference>
<evidence type="ECO:0000259" key="8">
    <source>
        <dbReference type="Pfam" id="PF18052"/>
    </source>
</evidence>
<dbReference type="GO" id="GO:0042742">
    <property type="term" value="P:defense response to bacterium"/>
    <property type="evidence" value="ECO:0007669"/>
    <property type="project" value="UniProtKB-ARBA"/>
</dbReference>
<dbReference type="AlphaFoldDB" id="A0A368RPV8"/>
<feature type="domain" description="NB-ARC" evidence="7">
    <location>
        <begin position="181"/>
        <end position="330"/>
    </location>
</feature>
<evidence type="ECO:0000259" key="10">
    <source>
        <dbReference type="Pfam" id="PF23598"/>
    </source>
</evidence>
<evidence type="ECO:0000256" key="6">
    <source>
        <dbReference type="ARBA" id="ARBA00023054"/>
    </source>
</evidence>
<dbReference type="InterPro" id="IPR058922">
    <property type="entry name" value="WHD_DRP"/>
</dbReference>
<feature type="domain" description="Disease resistance R13L4/SHOC-2-like LRR" evidence="10">
    <location>
        <begin position="966"/>
        <end position="1217"/>
    </location>
</feature>
<dbReference type="Pfam" id="PF00931">
    <property type="entry name" value="NB-ARC"/>
    <property type="match status" value="2"/>
</dbReference>
<dbReference type="InterPro" id="IPR002182">
    <property type="entry name" value="NB-ARC"/>
</dbReference>
<dbReference type="PRINTS" id="PR00364">
    <property type="entry name" value="DISEASERSIST"/>
</dbReference>
<dbReference type="InterPro" id="IPR036388">
    <property type="entry name" value="WH-like_DNA-bd_sf"/>
</dbReference>
<gene>
    <name evidence="11" type="ORF">SETIT_6G229600v2</name>
</gene>
<dbReference type="FunFam" id="1.10.10.10:FF:000322">
    <property type="entry name" value="Probable disease resistance protein At1g63360"/>
    <property type="match status" value="1"/>
</dbReference>
<dbReference type="InterPro" id="IPR042197">
    <property type="entry name" value="Apaf_helical"/>
</dbReference>
<dbReference type="PANTHER" id="PTHR23155:SF1114">
    <property type="entry name" value="OS02G0475500 PROTEIN"/>
    <property type="match status" value="1"/>
</dbReference>
<evidence type="ECO:0000259" key="9">
    <source>
        <dbReference type="Pfam" id="PF23559"/>
    </source>
</evidence>
<dbReference type="PANTHER" id="PTHR23155">
    <property type="entry name" value="DISEASE RESISTANCE PROTEIN RP"/>
    <property type="match status" value="1"/>
</dbReference>
<evidence type="ECO:0000313" key="11">
    <source>
        <dbReference type="EMBL" id="RCV32084.1"/>
    </source>
</evidence>
<feature type="domain" description="NB-ARC" evidence="7">
    <location>
        <begin position="401"/>
        <end position="588"/>
    </location>
</feature>
<dbReference type="Pfam" id="PF23559">
    <property type="entry name" value="WHD_DRP"/>
    <property type="match status" value="1"/>
</dbReference>
<evidence type="ECO:0000256" key="1">
    <source>
        <dbReference type="ARBA" id="ARBA00008894"/>
    </source>
</evidence>
<dbReference type="SUPFAM" id="SSF52058">
    <property type="entry name" value="L domain-like"/>
    <property type="match status" value="1"/>
</dbReference>
<evidence type="ECO:0000256" key="4">
    <source>
        <dbReference type="ARBA" id="ARBA00022741"/>
    </source>
</evidence>
<reference evidence="11" key="2">
    <citation type="submission" date="2015-07" db="EMBL/GenBank/DDBJ databases">
        <authorList>
            <person name="Noorani M."/>
        </authorList>
    </citation>
    <scope>NUCLEOTIDE SEQUENCE</scope>
    <source>
        <strain evidence="11">Yugu1</strain>
    </source>
</reference>
<dbReference type="Gene3D" id="1.10.10.10">
    <property type="entry name" value="Winged helix-like DNA-binding domain superfamily/Winged helix DNA-binding domain"/>
    <property type="match status" value="1"/>
</dbReference>
<dbReference type="Pfam" id="PF23598">
    <property type="entry name" value="LRR_14"/>
    <property type="match status" value="2"/>
</dbReference>
<comment type="similarity">
    <text evidence="1">Belongs to the disease resistance NB-LRR family.</text>
</comment>
<dbReference type="Gene3D" id="3.80.10.10">
    <property type="entry name" value="Ribonuclease Inhibitor"/>
    <property type="match status" value="2"/>
</dbReference>
<sequence>MEATALSVGKSVLDGALGYAKSAVAEEVALQLGIQRDHAFIRDELAMMQAFMRAAHDERDNHEVLMTWVKQVRDVAYDAEDCLQDFSVHLHKPSWWRLPRTLQERRRIAKKMKELRTRVEDVSQRNLRYQLIKSAGSKPVTSAEQSSITAAAIFGIDDARRAAKNDNSKVDLVHLINTPGEDLRVIAVWGTSGDLGQTSIINAAYENPDIKRKFSCRAWVRISHPFNPNDFIQSLVKQFRSAVGVDVLLETKKTGKELAEEFSGYLSENSFLIVLNNLSTFEEWNEVKACLPPNHKKGSRIIVCSLQIEVASLCAGQECQALELKQFSAHQTIYAFYEKDCQDQIKIPVVVSSSDESISTNVALGHQSQGGNEIKVFTKSLTRIKTMASALEESQLIGRQKEKTDIINLISNRSNQEHAVISVWGMGGIGKTTLIKDVYESQKLVGVFEKHACVTVMRPFIRKEFLKSLIMQLNVQSSEKKGAIDFAHGARNTALVMMGVEALIKELARLLEGRKCLIVLDDLSSIAEWDNIFGSFPKLDSSCRIIVTTREESIAKHCSEKQENIYKLKVLDCKDAQDLFTRKVFMEAKDLDKHPELIKEAKMILKKCNGLPLAIVTIGGFLAKQPKVAVEWRKLNEHISAELEMNPELGAIKTILGKSYDGLPYHLKSCFLYTSIFPEDHKVSRRRLIRRWSAEGYSREIRDKSPEEVADNYFMELIERSMILPSQLSVNSRKGIDSCQVHDLMREISISKSTEENLVFRMEEGCSSNTQGTVRHLVISTNWEADKSEFENKVDLSRIRSLTVFGKWRSFFISDKMRFLRVLDLEGTSGLVSHHLEHIGKLLHLRYLSLRRCADIFHLPDSLGNLKQLETLDISQTSILKLPKTITKLKKLQYLRAGAVGAHDNSLSLEELPKVVNNRPCICMGWLLGFCVACCAPQFIKEVMDVDGDMNRCDVCTQCCCVMLPVLMAKEGPTWMPRGIGKLKSLRTLSVVNLAWDKANLLDIKRLTQLRKLAVTGINKENGQELCSVVANLSCLEYLLVQARGMPGLHGCLDSLTSAPKNLQSLKVYGNLLKLPGWVEGLKNLVKLILRSSRILEHEPALQVLGKLPNLVSLRLWAKSFQVDNLRFTFHPEAFPSLIVLELNDIDGLKSVEFEEGAMLRLERLDFRGKLEETNTGMFSGLPLLRSLKEFMLDSKTYEHTFMEDLQGQLGANPNGPALKRW</sequence>
<dbReference type="Gene3D" id="1.10.8.430">
    <property type="entry name" value="Helical domain of apoptotic protease-activating factors"/>
    <property type="match status" value="1"/>
</dbReference>
<dbReference type="InterPro" id="IPR055414">
    <property type="entry name" value="LRR_R13L4/SHOC2-like"/>
</dbReference>
<dbReference type="InterPro" id="IPR027417">
    <property type="entry name" value="P-loop_NTPase"/>
</dbReference>
<evidence type="ECO:0000259" key="7">
    <source>
        <dbReference type="Pfam" id="PF00931"/>
    </source>
</evidence>
<dbReference type="KEGG" id="sita:101784234"/>
<keyword evidence="5" id="KW-0611">Plant defense</keyword>
<organism evidence="11">
    <name type="scientific">Setaria italica</name>
    <name type="common">Foxtail millet</name>
    <name type="synonym">Panicum italicum</name>
    <dbReference type="NCBI Taxonomy" id="4555"/>
    <lineage>
        <taxon>Eukaryota</taxon>
        <taxon>Viridiplantae</taxon>
        <taxon>Streptophyta</taxon>
        <taxon>Embryophyta</taxon>
        <taxon>Tracheophyta</taxon>
        <taxon>Spermatophyta</taxon>
        <taxon>Magnoliopsida</taxon>
        <taxon>Liliopsida</taxon>
        <taxon>Poales</taxon>
        <taxon>Poaceae</taxon>
        <taxon>PACMAD clade</taxon>
        <taxon>Panicoideae</taxon>
        <taxon>Panicodae</taxon>
        <taxon>Paniceae</taxon>
        <taxon>Cenchrinae</taxon>
        <taxon>Setaria</taxon>
    </lineage>
</organism>
<dbReference type="InterPro" id="IPR044974">
    <property type="entry name" value="Disease_R_plants"/>
</dbReference>
<name>A0A368RPV8_SETIT</name>
<feature type="domain" description="Disease resistance protein winged helix" evidence="9">
    <location>
        <begin position="676"/>
        <end position="748"/>
    </location>
</feature>
<keyword evidence="4" id="KW-0547">Nucleotide-binding</keyword>
<dbReference type="InterPro" id="IPR032675">
    <property type="entry name" value="LRR_dom_sf"/>
</dbReference>
<protein>
    <recommendedName>
        <fullName evidence="12">NB-ARC domain-containing protein</fullName>
    </recommendedName>
</protein>
<dbReference type="GO" id="GO:0002758">
    <property type="term" value="P:innate immune response-activating signaling pathway"/>
    <property type="evidence" value="ECO:0007669"/>
    <property type="project" value="UniProtKB-ARBA"/>
</dbReference>
<proteinExistence type="inferred from homology"/>
<dbReference type="CDD" id="cd14798">
    <property type="entry name" value="RX-CC_like"/>
    <property type="match status" value="1"/>
</dbReference>
<accession>A0A368RPV8</accession>
<keyword evidence="6" id="KW-0175">Coiled coil</keyword>
<keyword evidence="3" id="KW-0677">Repeat</keyword>
<dbReference type="EMBL" id="CM003533">
    <property type="protein sequence ID" value="RCV32084.1"/>
    <property type="molecule type" value="Genomic_DNA"/>
</dbReference>
<dbReference type="GO" id="GO:0009626">
    <property type="term" value="P:plant-type hypersensitive response"/>
    <property type="evidence" value="ECO:0007669"/>
    <property type="project" value="UniProtKB-ARBA"/>
</dbReference>
<evidence type="ECO:0000256" key="2">
    <source>
        <dbReference type="ARBA" id="ARBA00022614"/>
    </source>
</evidence>
<reference evidence="11" key="1">
    <citation type="journal article" date="2012" name="Nat. Biotechnol.">
        <title>Reference genome sequence of the model plant Setaria.</title>
        <authorList>
            <person name="Bennetzen J.L."/>
            <person name="Schmutz J."/>
            <person name="Wang H."/>
            <person name="Percifield R."/>
            <person name="Hawkins J."/>
            <person name="Pontaroli A.C."/>
            <person name="Estep M."/>
            <person name="Feng L."/>
            <person name="Vaughn J.N."/>
            <person name="Grimwood J."/>
            <person name="Jenkins J."/>
            <person name="Barry K."/>
            <person name="Lindquist E."/>
            <person name="Hellsten U."/>
            <person name="Deshpande S."/>
            <person name="Wang X."/>
            <person name="Wu X."/>
            <person name="Mitros T."/>
            <person name="Triplett J."/>
            <person name="Yang X."/>
            <person name="Ye C.Y."/>
            <person name="Mauro-Herrera M."/>
            <person name="Wang L."/>
            <person name="Li P."/>
            <person name="Sharma M."/>
            <person name="Sharma R."/>
            <person name="Ronald P.C."/>
            <person name="Panaud O."/>
            <person name="Kellogg E.A."/>
            <person name="Brutnell T.P."/>
            <person name="Doust A.N."/>
            <person name="Tuskan G.A."/>
            <person name="Rokhsar D."/>
            <person name="Devos K.M."/>
        </authorList>
    </citation>
    <scope>NUCLEOTIDE SEQUENCE [LARGE SCALE GENOMIC DNA]</scope>
    <source>
        <strain evidence="11">Yugu1</strain>
    </source>
</reference>
<dbReference type="OrthoDB" id="674604at2759"/>
<feature type="domain" description="Disease resistance N-terminal" evidence="8">
    <location>
        <begin position="16"/>
        <end position="94"/>
    </location>
</feature>
<evidence type="ECO:0000256" key="5">
    <source>
        <dbReference type="ARBA" id="ARBA00022821"/>
    </source>
</evidence>
<feature type="domain" description="Disease resistance R13L4/SHOC-2-like LRR" evidence="10">
    <location>
        <begin position="799"/>
        <end position="915"/>
    </location>
</feature>
<dbReference type="Pfam" id="PF18052">
    <property type="entry name" value="Rx_N"/>
    <property type="match status" value="1"/>
</dbReference>
<dbReference type="GO" id="GO:0043531">
    <property type="term" value="F:ADP binding"/>
    <property type="evidence" value="ECO:0007669"/>
    <property type="project" value="InterPro"/>
</dbReference>
<evidence type="ECO:0008006" key="12">
    <source>
        <dbReference type="Google" id="ProtNLM"/>
    </source>
</evidence>
<dbReference type="Gene3D" id="1.20.5.4130">
    <property type="match status" value="1"/>
</dbReference>
<evidence type="ECO:0000256" key="3">
    <source>
        <dbReference type="ARBA" id="ARBA00022737"/>
    </source>
</evidence>